<dbReference type="InterPro" id="IPR005627">
    <property type="entry name" value="CutC-like"/>
</dbReference>
<dbReference type="InterPro" id="IPR036822">
    <property type="entry name" value="CutC-like_dom_sf"/>
</dbReference>
<keyword evidence="4" id="KW-1185">Reference proteome</keyword>
<gene>
    <name evidence="2" type="primary">cutC</name>
    <name evidence="3" type="ORF">SAMN05444126_12531</name>
</gene>
<evidence type="ECO:0000313" key="3">
    <source>
        <dbReference type="EMBL" id="SES26792.1"/>
    </source>
</evidence>
<evidence type="ECO:0000256" key="2">
    <source>
        <dbReference type="HAMAP-Rule" id="MF_00795"/>
    </source>
</evidence>
<dbReference type="EMBL" id="FOGV01000025">
    <property type="protein sequence ID" value="SES26792.1"/>
    <property type="molecule type" value="Genomic_DNA"/>
</dbReference>
<accession>A0A1H9VYT3</accession>
<dbReference type="RefSeq" id="WP_093074211.1">
    <property type="nucleotide sequence ID" value="NZ_FOGV01000025.1"/>
</dbReference>
<evidence type="ECO:0000256" key="1">
    <source>
        <dbReference type="ARBA" id="ARBA00007768"/>
    </source>
</evidence>
<protein>
    <recommendedName>
        <fullName evidence="2">PF03932 family protein CutC</fullName>
    </recommendedName>
</protein>
<comment type="subcellular location">
    <subcellularLocation>
        <location evidence="2">Cytoplasm</location>
    </subcellularLocation>
</comment>
<keyword evidence="2" id="KW-0963">Cytoplasm</keyword>
<organism evidence="3 4">
    <name type="scientific">Salisediminibacterium halotolerans</name>
    <dbReference type="NCBI Taxonomy" id="517425"/>
    <lineage>
        <taxon>Bacteria</taxon>
        <taxon>Bacillati</taxon>
        <taxon>Bacillota</taxon>
        <taxon>Bacilli</taxon>
        <taxon>Bacillales</taxon>
        <taxon>Bacillaceae</taxon>
        <taxon>Salisediminibacterium</taxon>
    </lineage>
</organism>
<dbReference type="HAMAP" id="MF_00795">
    <property type="entry name" value="CutC"/>
    <property type="match status" value="1"/>
</dbReference>
<dbReference type="Gene3D" id="3.20.20.380">
    <property type="entry name" value="Copper homeostasis (CutC) domain"/>
    <property type="match status" value="1"/>
</dbReference>
<proteinExistence type="inferred from homology"/>
<dbReference type="GO" id="GO:0005507">
    <property type="term" value="F:copper ion binding"/>
    <property type="evidence" value="ECO:0007669"/>
    <property type="project" value="TreeGrafter"/>
</dbReference>
<dbReference type="GO" id="GO:0005737">
    <property type="term" value="C:cytoplasm"/>
    <property type="evidence" value="ECO:0007669"/>
    <property type="project" value="UniProtKB-SubCell"/>
</dbReference>
<name>A0A1H9VYT3_9BACI</name>
<dbReference type="PANTHER" id="PTHR12598">
    <property type="entry name" value="COPPER HOMEOSTASIS PROTEIN CUTC"/>
    <property type="match status" value="1"/>
</dbReference>
<comment type="caution">
    <text evidence="2">Once thought to be involved in copper homeostasis, experiments in E.coli have shown this is not the case.</text>
</comment>
<dbReference type="AlphaFoldDB" id="A0A1H9VYT3"/>
<dbReference type="SUPFAM" id="SSF110395">
    <property type="entry name" value="CutC-like"/>
    <property type="match status" value="1"/>
</dbReference>
<dbReference type="Pfam" id="PF03932">
    <property type="entry name" value="CutC"/>
    <property type="match status" value="1"/>
</dbReference>
<comment type="similarity">
    <text evidence="1 2">Belongs to the CutC family.</text>
</comment>
<dbReference type="Proteomes" id="UP000199318">
    <property type="component" value="Unassembled WGS sequence"/>
</dbReference>
<sequence length="229" mass="25093">MSKLEIIVENKRDAMLAEKYGADRLELVSAIASGGLTPSFGTIKQVLSSVTIPVRVMVRPQSYSFLLRKDELESALEDVRIIRSLGADGIVFGSITEDGEIDTSSLEAVLDEAGDMALTFHRAFDQLTDPLNGWRQLRRYRQVTSVLTSGGKTKAIEGLPLLKKLSELQDYETGPAVLPGSGLNRDNLASVHQTLKTGFYHIGSAARRQGSFALPPDKEEIAYLRSLIQ</sequence>
<dbReference type="PANTHER" id="PTHR12598:SF0">
    <property type="entry name" value="COPPER HOMEOSTASIS PROTEIN CUTC HOMOLOG"/>
    <property type="match status" value="1"/>
</dbReference>
<evidence type="ECO:0000313" key="4">
    <source>
        <dbReference type="Proteomes" id="UP000199318"/>
    </source>
</evidence>
<dbReference type="OrthoDB" id="9815677at2"/>
<dbReference type="STRING" id="1464123.SAMN05444126_12531"/>
<reference evidence="4" key="1">
    <citation type="submission" date="2016-10" db="EMBL/GenBank/DDBJ databases">
        <authorList>
            <person name="de Groot N.N."/>
        </authorList>
    </citation>
    <scope>NUCLEOTIDE SEQUENCE [LARGE SCALE GENOMIC DNA]</scope>
    <source>
        <strain evidence="4">10nlg</strain>
    </source>
</reference>
<comment type="caution">
    <text evidence="3">The sequence shown here is derived from an EMBL/GenBank/DDBJ whole genome shotgun (WGS) entry which is preliminary data.</text>
</comment>